<name>A0AAP0EV25_9MAGN</name>
<evidence type="ECO:0000313" key="2">
    <source>
        <dbReference type="Proteomes" id="UP001420932"/>
    </source>
</evidence>
<keyword evidence="2" id="KW-1185">Reference proteome</keyword>
<reference evidence="1 2" key="1">
    <citation type="submission" date="2024-01" db="EMBL/GenBank/DDBJ databases">
        <title>Genome assemblies of Stephania.</title>
        <authorList>
            <person name="Yang L."/>
        </authorList>
    </citation>
    <scope>NUCLEOTIDE SEQUENCE [LARGE SCALE GENOMIC DNA]</scope>
    <source>
        <strain evidence="1">YNDBR</strain>
        <tissue evidence="1">Leaf</tissue>
    </source>
</reference>
<dbReference type="EMBL" id="JBBNAF010000011">
    <property type="protein sequence ID" value="KAK9098647.1"/>
    <property type="molecule type" value="Genomic_DNA"/>
</dbReference>
<dbReference type="AlphaFoldDB" id="A0AAP0EV25"/>
<sequence>MESEIANRRDAAALGRFRRKRTSNAAVNDKLDSNGFVREEEKKEKGNREIHC</sequence>
<organism evidence="1 2">
    <name type="scientific">Stephania yunnanensis</name>
    <dbReference type="NCBI Taxonomy" id="152371"/>
    <lineage>
        <taxon>Eukaryota</taxon>
        <taxon>Viridiplantae</taxon>
        <taxon>Streptophyta</taxon>
        <taxon>Embryophyta</taxon>
        <taxon>Tracheophyta</taxon>
        <taxon>Spermatophyta</taxon>
        <taxon>Magnoliopsida</taxon>
        <taxon>Ranunculales</taxon>
        <taxon>Menispermaceae</taxon>
        <taxon>Menispermoideae</taxon>
        <taxon>Cissampelideae</taxon>
        <taxon>Stephania</taxon>
    </lineage>
</organism>
<evidence type="ECO:0000313" key="1">
    <source>
        <dbReference type="EMBL" id="KAK9098647.1"/>
    </source>
</evidence>
<proteinExistence type="predicted"/>
<accession>A0AAP0EV25</accession>
<comment type="caution">
    <text evidence="1">The sequence shown here is derived from an EMBL/GenBank/DDBJ whole genome shotgun (WGS) entry which is preliminary data.</text>
</comment>
<dbReference type="Proteomes" id="UP001420932">
    <property type="component" value="Unassembled WGS sequence"/>
</dbReference>
<gene>
    <name evidence="1" type="ORF">Syun_025692</name>
</gene>
<protein>
    <submittedName>
        <fullName evidence="1">Uncharacterized protein</fullName>
    </submittedName>
</protein>